<feature type="domain" description="Septum formation-related" evidence="3">
    <location>
        <begin position="49"/>
        <end position="272"/>
    </location>
</feature>
<feature type="signal peptide" evidence="2">
    <location>
        <begin position="1"/>
        <end position="19"/>
    </location>
</feature>
<evidence type="ECO:0000313" key="5">
    <source>
        <dbReference type="Proteomes" id="UP000198221"/>
    </source>
</evidence>
<dbReference type="Pfam" id="PF13845">
    <property type="entry name" value="Septum_form"/>
    <property type="match status" value="1"/>
</dbReference>
<accession>A0A1C5JZ24</accession>
<reference evidence="5" key="1">
    <citation type="submission" date="2016-06" db="EMBL/GenBank/DDBJ databases">
        <authorList>
            <person name="Varghese N."/>
            <person name="Submissions Spin"/>
        </authorList>
    </citation>
    <scope>NUCLEOTIDE SEQUENCE [LARGE SCALE GENOMIC DNA]</scope>
    <source>
        <strain evidence="5">DSM 43819</strain>
    </source>
</reference>
<dbReference type="PROSITE" id="PS51257">
    <property type="entry name" value="PROKAR_LIPOPROTEIN"/>
    <property type="match status" value="1"/>
</dbReference>
<dbReference type="AlphaFoldDB" id="A0A1C5JZ24"/>
<dbReference type="RefSeq" id="WP_089015075.1">
    <property type="nucleotide sequence ID" value="NZ_LT607754.1"/>
</dbReference>
<proteinExistence type="predicted"/>
<evidence type="ECO:0000256" key="2">
    <source>
        <dbReference type="SAM" id="SignalP"/>
    </source>
</evidence>
<dbReference type="Proteomes" id="UP000198221">
    <property type="component" value="Chromosome I"/>
</dbReference>
<gene>
    <name evidence="4" type="ORF">GA0070613_5784</name>
</gene>
<organism evidence="4 5">
    <name type="scientific">Micromonospora inositola</name>
    <dbReference type="NCBI Taxonomy" id="47865"/>
    <lineage>
        <taxon>Bacteria</taxon>
        <taxon>Bacillati</taxon>
        <taxon>Actinomycetota</taxon>
        <taxon>Actinomycetes</taxon>
        <taxon>Micromonosporales</taxon>
        <taxon>Micromonosporaceae</taxon>
        <taxon>Micromonospora</taxon>
    </lineage>
</organism>
<keyword evidence="2" id="KW-0732">Signal</keyword>
<evidence type="ECO:0000313" key="4">
    <source>
        <dbReference type="EMBL" id="SCG75509.1"/>
    </source>
</evidence>
<evidence type="ECO:0000259" key="3">
    <source>
        <dbReference type="Pfam" id="PF13845"/>
    </source>
</evidence>
<feature type="region of interest" description="Disordered" evidence="1">
    <location>
        <begin position="82"/>
        <end position="104"/>
    </location>
</feature>
<feature type="chain" id="PRO_5038785499" evidence="2">
    <location>
        <begin position="20"/>
        <end position="296"/>
    </location>
</feature>
<name>A0A1C5JZ24_9ACTN</name>
<dbReference type="InterPro" id="IPR026004">
    <property type="entry name" value="Septum_form"/>
</dbReference>
<protein>
    <submittedName>
        <fullName evidence="4">Septum formation</fullName>
    </submittedName>
</protein>
<sequence length="296" mass="31924">MRRWWTAVVVTGAAALALAGCGAPAGVDRNLTDDWQALAPAKAFLPENGACHPTVQDVGYLSGYNPVECTATHRAETLHVGTLTGPDAERGAPPKAGSTGVRTARAECDRQVSKAVGADWRSGRLLVSVIFPSALAWTGGARWFRCDVAEVAGLDDSSITPRGASLRNALAPGSPLAYGCFNPKLVKDDIDQMRPVACTAKHHAEFVGVWQAPDLSYAEFRRTSLRAHKACRGLIARYVKVPNNSDMQYRAGTVIYHPFEQEWQDGNHGVQCFLWVDDRTLTRSLKGAGTKGLPIQ</sequence>
<dbReference type="OrthoDB" id="3381205at2"/>
<evidence type="ECO:0000256" key="1">
    <source>
        <dbReference type="SAM" id="MobiDB-lite"/>
    </source>
</evidence>
<keyword evidence="5" id="KW-1185">Reference proteome</keyword>
<dbReference type="EMBL" id="LT607754">
    <property type="protein sequence ID" value="SCG75509.1"/>
    <property type="molecule type" value="Genomic_DNA"/>
</dbReference>